<name>A0A017HIB4_9RHOB</name>
<evidence type="ECO:0000313" key="1">
    <source>
        <dbReference type="EMBL" id="EYD74076.1"/>
    </source>
</evidence>
<dbReference type="EMBL" id="AOSK01000123">
    <property type="protein sequence ID" value="EYD74076.1"/>
    <property type="molecule type" value="Genomic_DNA"/>
</dbReference>
<proteinExistence type="predicted"/>
<dbReference type="Gene3D" id="3.40.50.720">
    <property type="entry name" value="NAD(P)-binding Rossmann-like Domain"/>
    <property type="match status" value="1"/>
</dbReference>
<organism evidence="1 2">
    <name type="scientific">Rubellimicrobium mesophilum DSM 19309</name>
    <dbReference type="NCBI Taxonomy" id="442562"/>
    <lineage>
        <taxon>Bacteria</taxon>
        <taxon>Pseudomonadati</taxon>
        <taxon>Pseudomonadota</taxon>
        <taxon>Alphaproteobacteria</taxon>
        <taxon>Rhodobacterales</taxon>
        <taxon>Roseobacteraceae</taxon>
        <taxon>Rubellimicrobium</taxon>
    </lineage>
</organism>
<keyword evidence="2" id="KW-1185">Reference proteome</keyword>
<accession>A0A017HIB4</accession>
<dbReference type="STRING" id="442562.Rumeso_04370"/>
<evidence type="ECO:0000313" key="2">
    <source>
        <dbReference type="Proteomes" id="UP000019666"/>
    </source>
</evidence>
<dbReference type="AlphaFoldDB" id="A0A017HIB4"/>
<dbReference type="SUPFAM" id="SSF51735">
    <property type="entry name" value="NAD(P)-binding Rossmann-fold domains"/>
    <property type="match status" value="1"/>
</dbReference>
<comment type="caution">
    <text evidence="1">The sequence shown here is derived from an EMBL/GenBank/DDBJ whole genome shotgun (WGS) entry which is preliminary data.</text>
</comment>
<reference evidence="1 2" key="1">
    <citation type="submission" date="2013-02" db="EMBL/GenBank/DDBJ databases">
        <authorList>
            <person name="Fiebig A."/>
            <person name="Goeker M."/>
            <person name="Klenk H.-P.P."/>
        </authorList>
    </citation>
    <scope>NUCLEOTIDE SEQUENCE [LARGE SCALE GENOMIC DNA]</scope>
    <source>
        <strain evidence="1 2">DSM 19309</strain>
    </source>
</reference>
<dbReference type="Proteomes" id="UP000019666">
    <property type="component" value="Unassembled WGS sequence"/>
</dbReference>
<protein>
    <submittedName>
        <fullName evidence="1">Uncharacterized protein</fullName>
    </submittedName>
</protein>
<gene>
    <name evidence="1" type="ORF">Rumeso_04370</name>
</gene>
<dbReference type="HOGENOM" id="CLU_1524042_0_0_5"/>
<dbReference type="InterPro" id="IPR036291">
    <property type="entry name" value="NAD(P)-bd_dom_sf"/>
</dbReference>
<sequence length="176" mass="19290">MGEGAQGAAYDKLAVEQVYAAALENVAVLRLPAVYGWPDQSRIEAYAGPMLDGVEEIALHPRLAGWRFARVLNRNAGHAVALAALGDWSGFCAWNVAEPVSPTEAQWVARIGQAVGWRGQIVESDAVEPPGFDADQPIILSDARIRSELGYHERHDPEQGLRDAVRRYAEFRARKS</sequence>